<dbReference type="EMBL" id="JFAX01000030">
    <property type="protein sequence ID" value="EXI65011.1"/>
    <property type="molecule type" value="Genomic_DNA"/>
</dbReference>
<name>A0A011MR06_9PROT</name>
<dbReference type="AlphaFoldDB" id="A0A011MR06"/>
<protein>
    <submittedName>
        <fullName evidence="1">Uncharacterized protein</fullName>
    </submittedName>
</protein>
<evidence type="ECO:0000313" key="1">
    <source>
        <dbReference type="EMBL" id="EXI65011.1"/>
    </source>
</evidence>
<keyword evidence="2" id="KW-1185">Reference proteome</keyword>
<dbReference type="Proteomes" id="UP000020218">
    <property type="component" value="Unassembled WGS sequence"/>
</dbReference>
<evidence type="ECO:0000313" key="2">
    <source>
        <dbReference type="Proteomes" id="UP000020218"/>
    </source>
</evidence>
<proteinExistence type="predicted"/>
<reference evidence="1" key="1">
    <citation type="submission" date="2014-02" db="EMBL/GenBank/DDBJ databases">
        <title>Expanding our view of genomic diversity in Candidatus Accumulibacter clades.</title>
        <authorList>
            <person name="Skennerton C.T."/>
            <person name="Barr J.J."/>
            <person name="Slater F.R."/>
            <person name="Bond P.L."/>
            <person name="Tyson G.W."/>
        </authorList>
    </citation>
    <scope>NUCLEOTIDE SEQUENCE [LARGE SCALE GENOMIC DNA]</scope>
</reference>
<gene>
    <name evidence="1" type="ORF">AW08_03552</name>
</gene>
<organism evidence="1 2">
    <name type="scientific">Candidatus Accumulibacter adjunctus</name>
    <dbReference type="NCBI Taxonomy" id="1454001"/>
    <lineage>
        <taxon>Bacteria</taxon>
        <taxon>Pseudomonadati</taxon>
        <taxon>Pseudomonadota</taxon>
        <taxon>Betaproteobacteria</taxon>
        <taxon>Candidatus Accumulibacter</taxon>
    </lineage>
</organism>
<sequence>MQFGDPLRDGEAEATAIAAGLAATMEAFGKARQFVRVDPRPVVGHGERHFPRLAADKDRDPRFVRGMPQGVVEQRAQRDLEQFAVAAD</sequence>
<accession>A0A011MR06</accession>
<comment type="caution">
    <text evidence="1">The sequence shown here is derived from an EMBL/GenBank/DDBJ whole genome shotgun (WGS) entry which is preliminary data.</text>
</comment>